<dbReference type="EMBL" id="MUXU01000048">
    <property type="protein sequence ID" value="OOR88644.1"/>
    <property type="molecule type" value="Genomic_DNA"/>
</dbReference>
<keyword evidence="6" id="KW-1185">Reference proteome</keyword>
<feature type="transmembrane region" description="Helical" evidence="2">
    <location>
        <begin position="173"/>
        <end position="193"/>
    </location>
</feature>
<protein>
    <recommendedName>
        <fullName evidence="3">DotM C-terminal cytoplasmic domain-containing protein</fullName>
    </recommendedName>
</protein>
<keyword evidence="2" id="KW-1133">Transmembrane helix</keyword>
<dbReference type="Pfam" id="PF23127">
    <property type="entry name" value="DotM_C"/>
    <property type="match status" value="1"/>
</dbReference>
<keyword evidence="2" id="KW-0812">Transmembrane</keyword>
<evidence type="ECO:0000313" key="7">
    <source>
        <dbReference type="Proteomes" id="UP000255279"/>
    </source>
</evidence>
<organism evidence="4 6">
    <name type="scientific">Moraxella caviae</name>
    <dbReference type="NCBI Taxonomy" id="34060"/>
    <lineage>
        <taxon>Bacteria</taxon>
        <taxon>Pseudomonadati</taxon>
        <taxon>Pseudomonadota</taxon>
        <taxon>Gammaproteobacteria</taxon>
        <taxon>Moraxellales</taxon>
        <taxon>Moraxellaceae</taxon>
        <taxon>Moraxella</taxon>
    </lineage>
</organism>
<feature type="region of interest" description="Disordered" evidence="1">
    <location>
        <begin position="1"/>
        <end position="22"/>
    </location>
</feature>
<dbReference type="Proteomes" id="UP000255279">
    <property type="component" value="Unassembled WGS sequence"/>
</dbReference>
<evidence type="ECO:0000313" key="6">
    <source>
        <dbReference type="Proteomes" id="UP000190435"/>
    </source>
</evidence>
<reference evidence="5 7" key="2">
    <citation type="submission" date="2018-06" db="EMBL/GenBank/DDBJ databases">
        <authorList>
            <consortium name="Pathogen Informatics"/>
            <person name="Doyle S."/>
        </authorList>
    </citation>
    <scope>NUCLEOTIDE SEQUENCE [LARGE SCALE GENOMIC DNA]</scope>
    <source>
        <strain evidence="5 7">NCTC10293</strain>
    </source>
</reference>
<dbReference type="RefSeq" id="WP_078276979.1">
    <property type="nucleotide sequence ID" value="NZ_MUXU01000048.1"/>
</dbReference>
<feature type="transmembrane region" description="Helical" evidence="2">
    <location>
        <begin position="74"/>
        <end position="94"/>
    </location>
</feature>
<sequence length="581" mass="65598">MSTAPKHSSKPSSPPPSSGGGGGGDSNDILNIVLGIFALVAMYFLNTSMSAMTPFVYSIFTYLPWMAAHYLGRIGLVLMLLIYAAVCVIVEAIFTHRDLEAAKKGRVLSAQRGRSMLFVALYFFLLAAWHTFASGPPQETGLLWHVSVLCNPEDPGSPYTTCQNGIGSFFGSGFLYVITAMSVPSVLLVALFAPPLIRGTIALSSEHPELSMRKQIKGFDSFLEASSETFPHLKFYKKLNPNKYPFYEGIFARLLRSRTFAVQKGLVIGFIQRPYKISEVRNTGTKPLLSEDGEEDYSGRDNDLVPILDDKKFNTEMLKQLGNPFTGIENLSPAETVIMGTIIGQCASAGPVNSEDRNKAKEWAEKRSNAFWSWLGDVALEKAKIPAKKYTAAMKAKWPDGYDLSALPPIEEYPEFKEYQRYIYYWFNRSEEIKKIRKQHAYTHTMILAMLVRSRDVGTLQPSIFRWLRLYDRTLWALVQNSGRGAVFAENIGSVSHYHAELKAGYRLNKPDFNAAYQGLMERLYSFSYTKEDLRLFEKGELTYIFREDPPMIEFKEGETYEKEKGDINIAHDDDDEDLDY</sequence>
<evidence type="ECO:0000313" key="4">
    <source>
        <dbReference type="EMBL" id="OOR88644.1"/>
    </source>
</evidence>
<reference evidence="4 6" key="1">
    <citation type="submission" date="2017-02" db="EMBL/GenBank/DDBJ databases">
        <title>Draft genome sequence of Moraxella caviae CCUG 355 type strain.</title>
        <authorList>
            <person name="Engstrom-Jakobsson H."/>
            <person name="Salva-Serra F."/>
            <person name="Thorell K."/>
            <person name="Gonzales-Siles L."/>
            <person name="Karlsson R."/>
            <person name="Boulund F."/>
            <person name="Engstrand L."/>
            <person name="Moore E."/>
        </authorList>
    </citation>
    <scope>NUCLEOTIDE SEQUENCE [LARGE SCALE GENOMIC DNA]</scope>
    <source>
        <strain evidence="4 6">CCUG 355</strain>
    </source>
</reference>
<accession>A0A1S9ZYP2</accession>
<proteinExistence type="predicted"/>
<feature type="transmembrane region" description="Helical" evidence="2">
    <location>
        <begin position="29"/>
        <end position="45"/>
    </location>
</feature>
<dbReference type="OrthoDB" id="5616932at2"/>
<dbReference type="AlphaFoldDB" id="A0A1S9ZYP2"/>
<keyword evidence="2" id="KW-0472">Membrane</keyword>
<dbReference type="Proteomes" id="UP000190435">
    <property type="component" value="Unassembled WGS sequence"/>
</dbReference>
<feature type="transmembrane region" description="Helical" evidence="2">
    <location>
        <begin position="115"/>
        <end position="132"/>
    </location>
</feature>
<evidence type="ECO:0000313" key="5">
    <source>
        <dbReference type="EMBL" id="STZ13672.1"/>
    </source>
</evidence>
<evidence type="ECO:0000256" key="1">
    <source>
        <dbReference type="SAM" id="MobiDB-lite"/>
    </source>
</evidence>
<name>A0A1S9ZYP2_9GAMM</name>
<gene>
    <name evidence="4" type="ORF">B0181_07970</name>
    <name evidence="5" type="ORF">NCTC10293_01250</name>
</gene>
<dbReference type="InterPro" id="IPR056464">
    <property type="entry name" value="DotM_C"/>
</dbReference>
<dbReference type="EMBL" id="UGQE01000002">
    <property type="protein sequence ID" value="STZ13672.1"/>
    <property type="molecule type" value="Genomic_DNA"/>
</dbReference>
<dbReference type="STRING" id="34060.B0181_07970"/>
<evidence type="ECO:0000259" key="3">
    <source>
        <dbReference type="Pfam" id="PF23127"/>
    </source>
</evidence>
<evidence type="ECO:0000256" key="2">
    <source>
        <dbReference type="SAM" id="Phobius"/>
    </source>
</evidence>
<feature type="domain" description="DotM C-terminal cytoplasmic" evidence="3">
    <location>
        <begin position="315"/>
        <end position="520"/>
    </location>
</feature>